<name>A0A923I4V9_9FIRM</name>
<keyword evidence="2" id="KW-1185">Reference proteome</keyword>
<protein>
    <submittedName>
        <fullName evidence="1">Uncharacterized protein</fullName>
    </submittedName>
</protein>
<dbReference type="RefSeq" id="WP_186886699.1">
    <property type="nucleotide sequence ID" value="NZ_JACONZ010000001.1"/>
</dbReference>
<organism evidence="1 2">
    <name type="scientific">Anaerofilum hominis</name>
    <dbReference type="NCBI Taxonomy" id="2763016"/>
    <lineage>
        <taxon>Bacteria</taxon>
        <taxon>Bacillati</taxon>
        <taxon>Bacillota</taxon>
        <taxon>Clostridia</taxon>
        <taxon>Eubacteriales</taxon>
        <taxon>Oscillospiraceae</taxon>
        <taxon>Anaerofilum</taxon>
    </lineage>
</organism>
<accession>A0A923I4V9</accession>
<dbReference type="Proteomes" id="UP000659630">
    <property type="component" value="Unassembled WGS sequence"/>
</dbReference>
<dbReference type="AlphaFoldDB" id="A0A923I4V9"/>
<proteinExistence type="predicted"/>
<gene>
    <name evidence="1" type="ORF">H8S23_02350</name>
</gene>
<reference evidence="1" key="1">
    <citation type="submission" date="2020-08" db="EMBL/GenBank/DDBJ databases">
        <title>Genome public.</title>
        <authorList>
            <person name="Liu C."/>
            <person name="Sun Q."/>
        </authorList>
    </citation>
    <scope>NUCLEOTIDE SEQUENCE</scope>
    <source>
        <strain evidence="1">BX8</strain>
    </source>
</reference>
<evidence type="ECO:0000313" key="1">
    <source>
        <dbReference type="EMBL" id="MBC5580338.1"/>
    </source>
</evidence>
<evidence type="ECO:0000313" key="2">
    <source>
        <dbReference type="Proteomes" id="UP000659630"/>
    </source>
</evidence>
<comment type="caution">
    <text evidence="1">The sequence shown here is derived from an EMBL/GenBank/DDBJ whole genome shotgun (WGS) entry which is preliminary data.</text>
</comment>
<sequence>MTKKVGEVRRMEAAAKVLELLRRAAEGDEAAHEELAAACGGADIFAALPPRRVRDAVQAALLACRPQAVYLPVRAGRLARFGLRQLRFELPLQALPAQMLLRWWGLIRACGGRPAQVVQGFGFSRSFQRDLERLDELYFAPQPASLRELKQQLRQPLPQPAEELYTAFAALDPRFKERCALLERLQASGEAYTLEMLAIRPASLRALGLPGDRVGPVRELLLDAVIRAPALNRYETLAKMATELAPLTQRRRNF</sequence>
<dbReference type="EMBL" id="JACONZ010000001">
    <property type="protein sequence ID" value="MBC5580338.1"/>
    <property type="molecule type" value="Genomic_DNA"/>
</dbReference>